<dbReference type="InterPro" id="IPR016161">
    <property type="entry name" value="Ald_DH/histidinol_DH"/>
</dbReference>
<reference evidence="5" key="1">
    <citation type="submission" date="2019-06" db="EMBL/GenBank/DDBJ databases">
        <authorList>
            <person name="Broberg M."/>
        </authorList>
    </citation>
    <scope>NUCLEOTIDE SEQUENCE [LARGE SCALE GENOMIC DNA]</scope>
</reference>
<protein>
    <recommendedName>
        <fullName evidence="3">Aldehyde dehydrogenase domain-containing protein</fullName>
    </recommendedName>
</protein>
<dbReference type="PANTHER" id="PTHR43720">
    <property type="entry name" value="2-AMINOMUCONIC SEMIALDEHYDE DEHYDROGENASE"/>
    <property type="match status" value="1"/>
</dbReference>
<comment type="caution">
    <text evidence="4">The sequence shown here is derived from an EMBL/GenBank/DDBJ whole genome shotgun (WGS) entry which is preliminary data.</text>
</comment>
<keyword evidence="5" id="KW-1185">Reference proteome</keyword>
<dbReference type="InterPro" id="IPR016162">
    <property type="entry name" value="Ald_DH_N"/>
</dbReference>
<dbReference type="OrthoDB" id="310895at2759"/>
<reference evidence="4 5" key="2">
    <citation type="submission" date="2021-10" db="EMBL/GenBank/DDBJ databases">
        <authorList>
            <person name="Piombo E."/>
        </authorList>
    </citation>
    <scope>NUCLEOTIDE SEQUENCE [LARGE SCALE GENOMIC DNA]</scope>
</reference>
<keyword evidence="2" id="KW-0520">NAD</keyword>
<evidence type="ECO:0000313" key="5">
    <source>
        <dbReference type="Proteomes" id="UP000775872"/>
    </source>
</evidence>
<dbReference type="InterPro" id="IPR016163">
    <property type="entry name" value="Ald_DH_C"/>
</dbReference>
<dbReference type="Gene3D" id="3.40.309.10">
    <property type="entry name" value="Aldehyde Dehydrogenase, Chain A, domain 2"/>
    <property type="match status" value="1"/>
</dbReference>
<evidence type="ECO:0000259" key="3">
    <source>
        <dbReference type="Pfam" id="PF00171"/>
    </source>
</evidence>
<evidence type="ECO:0000256" key="2">
    <source>
        <dbReference type="ARBA" id="ARBA00023027"/>
    </source>
</evidence>
<evidence type="ECO:0000313" key="4">
    <source>
        <dbReference type="EMBL" id="CAH0051502.1"/>
    </source>
</evidence>
<feature type="domain" description="Aldehyde dehydrogenase" evidence="3">
    <location>
        <begin position="2"/>
        <end position="167"/>
    </location>
</feature>
<proteinExistence type="inferred from homology"/>
<dbReference type="SUPFAM" id="SSF53720">
    <property type="entry name" value="ALDH-like"/>
    <property type="match status" value="1"/>
</dbReference>
<organism evidence="4 5">
    <name type="scientific">Clonostachys solani</name>
    <dbReference type="NCBI Taxonomy" id="160281"/>
    <lineage>
        <taxon>Eukaryota</taxon>
        <taxon>Fungi</taxon>
        <taxon>Dikarya</taxon>
        <taxon>Ascomycota</taxon>
        <taxon>Pezizomycotina</taxon>
        <taxon>Sordariomycetes</taxon>
        <taxon>Hypocreomycetidae</taxon>
        <taxon>Hypocreales</taxon>
        <taxon>Bionectriaceae</taxon>
        <taxon>Clonostachys</taxon>
    </lineage>
</organism>
<dbReference type="Gene3D" id="3.40.605.10">
    <property type="entry name" value="Aldehyde Dehydrogenase, Chain A, domain 1"/>
    <property type="match status" value="1"/>
</dbReference>
<dbReference type="EMBL" id="CABFOC020000040">
    <property type="protein sequence ID" value="CAH0051502.1"/>
    <property type="molecule type" value="Genomic_DNA"/>
</dbReference>
<dbReference type="InterPro" id="IPR015590">
    <property type="entry name" value="Aldehyde_DH_dom"/>
</dbReference>
<dbReference type="PANTHER" id="PTHR43720:SF2">
    <property type="entry name" value="2-AMINOMUCONIC SEMIALDEHYDE DEHYDROGENASE"/>
    <property type="match status" value="1"/>
</dbReference>
<evidence type="ECO:0000256" key="1">
    <source>
        <dbReference type="ARBA" id="ARBA00009986"/>
    </source>
</evidence>
<gene>
    <name evidence="4" type="ORF">CSOL1703_00014825</name>
</gene>
<dbReference type="GO" id="GO:0004029">
    <property type="term" value="F:aldehyde dehydrogenase (NAD+) activity"/>
    <property type="evidence" value="ECO:0007669"/>
    <property type="project" value="TreeGrafter"/>
</dbReference>
<dbReference type="Pfam" id="PF00171">
    <property type="entry name" value="Aldedh"/>
    <property type="match status" value="1"/>
</dbReference>
<comment type="similarity">
    <text evidence="1">Belongs to the aldehyde dehydrogenase family.</text>
</comment>
<name>A0A9P0EJG9_9HYPO</name>
<dbReference type="GO" id="GO:0006598">
    <property type="term" value="P:polyamine catabolic process"/>
    <property type="evidence" value="ECO:0007669"/>
    <property type="project" value="TreeGrafter"/>
</dbReference>
<dbReference type="AlphaFoldDB" id="A0A9P0EJG9"/>
<sequence length="171" mass="18982">MGSTNTIREIMKLAATNRKDITSKPGAIFEYAELENAAKWAHYGTMANQGQICTATSRVLVQDKIYKQFIDLFVYQVKNFSKIGHPLAQGTFQGPQISRAQYDRVLSYFEEGATVGFGGKPHLGVNGKGFFIEPTVFTSVKDHMKLSGEKVFGPLVAISSFSAEDEAKYRR</sequence>
<dbReference type="Proteomes" id="UP000775872">
    <property type="component" value="Unassembled WGS sequence"/>
</dbReference>
<accession>A0A9P0EJG9</accession>